<name>A0A160TL34_9ZZZZ</name>
<dbReference type="AlphaFoldDB" id="A0A160TL34"/>
<organism evidence="1">
    <name type="scientific">hydrothermal vent metagenome</name>
    <dbReference type="NCBI Taxonomy" id="652676"/>
    <lineage>
        <taxon>unclassified sequences</taxon>
        <taxon>metagenomes</taxon>
        <taxon>ecological metagenomes</taxon>
    </lineage>
</organism>
<sequence length="280" mass="30544">MTQPDATTLSGDAALLRLCAGPSGEIRAAWRTWLDAMPDLLVDGEPAYPAYWRDLLPMAAWRQRELGLDGPTWLLRRLRTAWVLEERRLAAVRETVAEVIAEPALAPGEPLAIGGLALGETLYPDPACRHTGLQTLMLRAGTRLMPIAAALQAKGYRIRRTGWRARHLPFHPVASLWLQSPSGFHVMLLSMPGWRQWHPLAHASLMRDAEWVQAGTLRFQVPSRRAARALAAQGLGCEQGTGNLMVAVDAALLDADDAAAGSAWCVASGRRDDSALERVA</sequence>
<proteinExistence type="predicted"/>
<dbReference type="EMBL" id="CZQE01000173">
    <property type="protein sequence ID" value="CUS44727.1"/>
    <property type="molecule type" value="Genomic_DNA"/>
</dbReference>
<protein>
    <submittedName>
        <fullName evidence="1">Uncharacterized protein</fullName>
    </submittedName>
</protein>
<evidence type="ECO:0000313" key="1">
    <source>
        <dbReference type="EMBL" id="CUS44727.1"/>
    </source>
</evidence>
<gene>
    <name evidence="1" type="ORF">MGWOODY_Smn2211</name>
</gene>
<reference evidence="1" key="1">
    <citation type="submission" date="2015-10" db="EMBL/GenBank/DDBJ databases">
        <authorList>
            <person name="Gilbert D.G."/>
        </authorList>
    </citation>
    <scope>NUCLEOTIDE SEQUENCE</scope>
</reference>
<accession>A0A160TL34</accession>